<evidence type="ECO:0000313" key="3">
    <source>
        <dbReference type="EMBL" id="KKN57436.1"/>
    </source>
</evidence>
<gene>
    <name evidence="3" type="ORF">LCGC14_0562360</name>
</gene>
<dbReference type="InterPro" id="IPR050640">
    <property type="entry name" value="Bact_2-comp_sensor_kinase"/>
</dbReference>
<feature type="transmembrane region" description="Helical" evidence="1">
    <location>
        <begin position="224"/>
        <end position="252"/>
    </location>
</feature>
<dbReference type="GO" id="GO:0000155">
    <property type="term" value="F:phosphorelay sensor kinase activity"/>
    <property type="evidence" value="ECO:0007669"/>
    <property type="project" value="InterPro"/>
</dbReference>
<protein>
    <recommendedName>
        <fullName evidence="2">Signal transduction histidine kinase internal region domain-containing protein</fullName>
    </recommendedName>
</protein>
<dbReference type="PANTHER" id="PTHR34220">
    <property type="entry name" value="SENSOR HISTIDINE KINASE YPDA"/>
    <property type="match status" value="1"/>
</dbReference>
<dbReference type="GO" id="GO:0016020">
    <property type="term" value="C:membrane"/>
    <property type="evidence" value="ECO:0007669"/>
    <property type="project" value="InterPro"/>
</dbReference>
<proteinExistence type="predicted"/>
<feature type="transmembrane region" description="Helical" evidence="1">
    <location>
        <begin position="105"/>
        <end position="123"/>
    </location>
</feature>
<dbReference type="InterPro" id="IPR010559">
    <property type="entry name" value="Sig_transdc_His_kin_internal"/>
</dbReference>
<feature type="transmembrane region" description="Helical" evidence="1">
    <location>
        <begin position="192"/>
        <end position="212"/>
    </location>
</feature>
<feature type="transmembrane region" description="Helical" evidence="1">
    <location>
        <begin position="12"/>
        <end position="29"/>
    </location>
</feature>
<organism evidence="3">
    <name type="scientific">marine sediment metagenome</name>
    <dbReference type="NCBI Taxonomy" id="412755"/>
    <lineage>
        <taxon>unclassified sequences</taxon>
        <taxon>metagenomes</taxon>
        <taxon>ecological metagenomes</taxon>
    </lineage>
</organism>
<reference evidence="3" key="1">
    <citation type="journal article" date="2015" name="Nature">
        <title>Complex archaea that bridge the gap between prokaryotes and eukaryotes.</title>
        <authorList>
            <person name="Spang A."/>
            <person name="Saw J.H."/>
            <person name="Jorgensen S.L."/>
            <person name="Zaremba-Niedzwiedzka K."/>
            <person name="Martijn J."/>
            <person name="Lind A.E."/>
            <person name="van Eijk R."/>
            <person name="Schleper C."/>
            <person name="Guy L."/>
            <person name="Ettema T.J."/>
        </authorList>
    </citation>
    <scope>NUCLEOTIDE SEQUENCE</scope>
</reference>
<keyword evidence="1" id="KW-0812">Transmembrane</keyword>
<feature type="domain" description="Signal transduction histidine kinase internal region" evidence="2">
    <location>
        <begin position="314"/>
        <end position="392"/>
    </location>
</feature>
<feature type="transmembrane region" description="Helical" evidence="1">
    <location>
        <begin position="75"/>
        <end position="93"/>
    </location>
</feature>
<name>A0A0F9U845_9ZZZZ</name>
<feature type="transmembrane region" description="Helical" evidence="1">
    <location>
        <begin position="143"/>
        <end position="164"/>
    </location>
</feature>
<dbReference type="Pfam" id="PF06580">
    <property type="entry name" value="His_kinase"/>
    <property type="match status" value="1"/>
</dbReference>
<keyword evidence="1" id="KW-1133">Transmembrane helix</keyword>
<dbReference type="EMBL" id="LAZR01000803">
    <property type="protein sequence ID" value="KKN57436.1"/>
    <property type="molecule type" value="Genomic_DNA"/>
</dbReference>
<sequence>MQQANTPIWQRFSITQLIIFLPLIAAIMLDSHIRFLSSHMDSTSQYLAINIQLFLQCIPFFIAHAFAYRLLLTPAIIVWLLGFLAYPSLLLVFNNQLLNFSQWQYLDAQCWTLCASASGIWLITKRTNKNNNVLSNKWLKSLFSLDTVMFIILLGWAIVTSSILNTHTDPMLNQPIEPVIDVYKVFTQFDTFLGYLWQITVCAGLVYGVYLLNRYLLIRYVLTYHGVLMFLFASLISLVALTPVLTSCLLLLPINDLPSGIANLTPGGNNNIFSPENYQFVFLFLAISTPIILAFERQQQHVQISNIAQQQTKTELKLLQQQINPHFLFNTLNNLYALTLKKADNAPDLVMQLANLLRYSVYEGQKAQVSLEKEINYLKGFIALQHLRSAERCNFDVQWPEYQQHYLISPLLLIMILENAIKHGVEPTSQKVTVVFKITMADNILTLFSSNPILPNNNSEHGMGLNNLRRRLTLLYPNKHTLIINENKNLWQTTLKLELTAC</sequence>
<evidence type="ECO:0000259" key="2">
    <source>
        <dbReference type="Pfam" id="PF06580"/>
    </source>
</evidence>
<dbReference type="PANTHER" id="PTHR34220:SF7">
    <property type="entry name" value="SENSOR HISTIDINE KINASE YPDA"/>
    <property type="match status" value="1"/>
</dbReference>
<feature type="transmembrane region" description="Helical" evidence="1">
    <location>
        <begin position="278"/>
        <end position="295"/>
    </location>
</feature>
<comment type="caution">
    <text evidence="3">The sequence shown here is derived from an EMBL/GenBank/DDBJ whole genome shotgun (WGS) entry which is preliminary data.</text>
</comment>
<keyword evidence="1" id="KW-0472">Membrane</keyword>
<feature type="transmembrane region" description="Helical" evidence="1">
    <location>
        <begin position="49"/>
        <end position="68"/>
    </location>
</feature>
<dbReference type="AlphaFoldDB" id="A0A0F9U845"/>
<evidence type="ECO:0000256" key="1">
    <source>
        <dbReference type="SAM" id="Phobius"/>
    </source>
</evidence>
<accession>A0A0F9U845</accession>